<accession>A0ABS8RXT2</accession>
<organism evidence="3 4">
    <name type="scientific">Datura stramonium</name>
    <name type="common">Jimsonweed</name>
    <name type="synonym">Common thornapple</name>
    <dbReference type="NCBI Taxonomy" id="4076"/>
    <lineage>
        <taxon>Eukaryota</taxon>
        <taxon>Viridiplantae</taxon>
        <taxon>Streptophyta</taxon>
        <taxon>Embryophyta</taxon>
        <taxon>Tracheophyta</taxon>
        <taxon>Spermatophyta</taxon>
        <taxon>Magnoliopsida</taxon>
        <taxon>eudicotyledons</taxon>
        <taxon>Gunneridae</taxon>
        <taxon>Pentapetalae</taxon>
        <taxon>asterids</taxon>
        <taxon>lamiids</taxon>
        <taxon>Solanales</taxon>
        <taxon>Solanaceae</taxon>
        <taxon>Solanoideae</taxon>
        <taxon>Datureae</taxon>
        <taxon>Datura</taxon>
    </lineage>
</organism>
<keyword evidence="2" id="KW-0812">Transmembrane</keyword>
<evidence type="ECO:0000256" key="2">
    <source>
        <dbReference type="SAM" id="Phobius"/>
    </source>
</evidence>
<keyword evidence="4" id="KW-1185">Reference proteome</keyword>
<dbReference type="PANTHER" id="PTHR34775:SF4">
    <property type="entry name" value="TRANSMEMBRANE PROTEIN"/>
    <property type="match status" value="1"/>
</dbReference>
<protein>
    <submittedName>
        <fullName evidence="3">Uncharacterized protein</fullName>
    </submittedName>
</protein>
<evidence type="ECO:0000256" key="1">
    <source>
        <dbReference type="SAM" id="MobiDB-lite"/>
    </source>
</evidence>
<dbReference type="PANTHER" id="PTHR34775">
    <property type="entry name" value="TRANSMEMBRANE PROTEIN"/>
    <property type="match status" value="1"/>
</dbReference>
<feature type="region of interest" description="Disordered" evidence="1">
    <location>
        <begin position="138"/>
        <end position="169"/>
    </location>
</feature>
<feature type="transmembrane region" description="Helical" evidence="2">
    <location>
        <begin position="239"/>
        <end position="260"/>
    </location>
</feature>
<gene>
    <name evidence="3" type="ORF">HAX54_012897</name>
</gene>
<dbReference type="EMBL" id="JACEIK010000176">
    <property type="protein sequence ID" value="MCD7451635.1"/>
    <property type="molecule type" value="Genomic_DNA"/>
</dbReference>
<keyword evidence="2" id="KW-1133">Transmembrane helix</keyword>
<evidence type="ECO:0000313" key="3">
    <source>
        <dbReference type="EMBL" id="MCD7451635.1"/>
    </source>
</evidence>
<proteinExistence type="predicted"/>
<name>A0ABS8RXT2_DATST</name>
<feature type="transmembrane region" description="Helical" evidence="2">
    <location>
        <begin position="52"/>
        <end position="72"/>
    </location>
</feature>
<evidence type="ECO:0000313" key="4">
    <source>
        <dbReference type="Proteomes" id="UP000823775"/>
    </source>
</evidence>
<dbReference type="Proteomes" id="UP000823775">
    <property type="component" value="Unassembled WGS sequence"/>
</dbReference>
<sequence>MLIETTVDQEEDDEPKVSVPAISVAEEIAEPALPVAEDISEAKMRAKPRSSAISKFFSLLSVLVVAFLSISVTDSPILATPLGEAISYFSKLINDLGRIDDAHPLKFMNLTDLEESSSIYHGYLKGSEELDKKLEPIEFEEDEESETEPDEEEFQMESDLDDGDEVELEEAHELRLKKLPSQLNQRSLERDLDQGLTTSNVELELAESKSFIGDNAIITNAAPESSPIDRHDEDNVVGAYQILGISSLTLSLLAATLFYVKRRGDKTMNPVVVHADQVSSKKFVTDHVVKEKHSSQNWPTEVDVAGGESCPSEMSSFQISSSYCKNGPKSENDEARARRRKLERVIGETPWLHLKVLNGFTFL</sequence>
<reference evidence="3 4" key="1">
    <citation type="journal article" date="2021" name="BMC Genomics">
        <title>Datura genome reveals duplications of psychoactive alkaloid biosynthetic genes and high mutation rate following tissue culture.</title>
        <authorList>
            <person name="Rajewski A."/>
            <person name="Carter-House D."/>
            <person name="Stajich J."/>
            <person name="Litt A."/>
        </authorList>
    </citation>
    <scope>NUCLEOTIDE SEQUENCE [LARGE SCALE GENOMIC DNA]</scope>
    <source>
        <strain evidence="3">AR-01</strain>
    </source>
</reference>
<feature type="compositionally biased region" description="Acidic residues" evidence="1">
    <location>
        <begin position="138"/>
        <end position="168"/>
    </location>
</feature>
<comment type="caution">
    <text evidence="3">The sequence shown here is derived from an EMBL/GenBank/DDBJ whole genome shotgun (WGS) entry which is preliminary data.</text>
</comment>
<keyword evidence="2" id="KW-0472">Membrane</keyword>